<organism evidence="1 2">
    <name type="scientific">Leptolyngbya subtilissima DQ-A4</name>
    <dbReference type="NCBI Taxonomy" id="2933933"/>
    <lineage>
        <taxon>Bacteria</taxon>
        <taxon>Bacillati</taxon>
        <taxon>Cyanobacteriota</taxon>
        <taxon>Cyanophyceae</taxon>
        <taxon>Leptolyngbyales</taxon>
        <taxon>Leptolyngbyaceae</taxon>
        <taxon>Leptolyngbya group</taxon>
        <taxon>Leptolyngbya</taxon>
    </lineage>
</organism>
<reference evidence="1 2" key="1">
    <citation type="submission" date="2022-04" db="EMBL/GenBank/DDBJ databases">
        <title>Positive selection, recombination, and allopatry shape intraspecific diversity of widespread and dominant cyanobacteria.</title>
        <authorList>
            <person name="Wei J."/>
            <person name="Shu W."/>
            <person name="Hu C."/>
        </authorList>
    </citation>
    <scope>NUCLEOTIDE SEQUENCE [LARGE SCALE GENOMIC DNA]</scope>
    <source>
        <strain evidence="1 2">DQ-A4</strain>
    </source>
</reference>
<protein>
    <submittedName>
        <fullName evidence="1">Uncharacterized protein</fullName>
    </submittedName>
</protein>
<proteinExistence type="predicted"/>
<dbReference type="Proteomes" id="UP001482513">
    <property type="component" value="Unassembled WGS sequence"/>
</dbReference>
<accession>A0ABV0KBY5</accession>
<dbReference type="EMBL" id="JAMPKX010000021">
    <property type="protein sequence ID" value="MEP0950134.1"/>
    <property type="molecule type" value="Genomic_DNA"/>
</dbReference>
<keyword evidence="2" id="KW-1185">Reference proteome</keyword>
<gene>
    <name evidence="1" type="ORF">NC992_24890</name>
</gene>
<evidence type="ECO:0000313" key="1">
    <source>
        <dbReference type="EMBL" id="MEP0950134.1"/>
    </source>
</evidence>
<sequence>MPEFRAGQIIPLRYKSQEIKAIIIDPNGLGPDKPSIGMGFRGMDRHIGVPQQTLTNRVTQIEGAKYLELPSGKAFRVTQILAEDGNDYLLLEASDWAALALDWAKNPGKLRKPARDGLIEFLAWFAAEGLYAQAYTVLKRAYTREDDQRVQNWIMSRESGKPARAEWGWEVQEKDPRSRYGYWTNYVYRGLFGMDAATMKETWANPVHGDARIARNYVPESVGLEAIAYCEKMVGLLDLDDIEQAHDEAIRLTQIKFAKHFPMA</sequence>
<comment type="caution">
    <text evidence="1">The sequence shown here is derived from an EMBL/GenBank/DDBJ whole genome shotgun (WGS) entry which is preliminary data.</text>
</comment>
<name>A0ABV0KBY5_9CYAN</name>
<dbReference type="RefSeq" id="WP_190706879.1">
    <property type="nucleotide sequence ID" value="NZ_JAMPKX010000021.1"/>
</dbReference>
<evidence type="ECO:0000313" key="2">
    <source>
        <dbReference type="Proteomes" id="UP001482513"/>
    </source>
</evidence>